<comment type="caution">
    <text evidence="1">The sequence shown here is derived from an EMBL/GenBank/DDBJ whole genome shotgun (WGS) entry which is preliminary data.</text>
</comment>
<organism evidence="1">
    <name type="scientific">marine sediment metagenome</name>
    <dbReference type="NCBI Taxonomy" id="412755"/>
    <lineage>
        <taxon>unclassified sequences</taxon>
        <taxon>metagenomes</taxon>
        <taxon>ecological metagenomes</taxon>
    </lineage>
</organism>
<sequence>KNIEMANWNMTSTFLSIELPLLLLIFPLRVEMGLKDERKNAG</sequence>
<reference evidence="1" key="1">
    <citation type="journal article" date="2014" name="Front. Microbiol.">
        <title>High frequency of phylogenetically diverse reductive dehalogenase-homologous genes in deep subseafloor sedimentary metagenomes.</title>
        <authorList>
            <person name="Kawai M."/>
            <person name="Futagami T."/>
            <person name="Toyoda A."/>
            <person name="Takaki Y."/>
            <person name="Nishi S."/>
            <person name="Hori S."/>
            <person name="Arai W."/>
            <person name="Tsubouchi T."/>
            <person name="Morono Y."/>
            <person name="Uchiyama I."/>
            <person name="Ito T."/>
            <person name="Fujiyama A."/>
            <person name="Inagaki F."/>
            <person name="Takami H."/>
        </authorList>
    </citation>
    <scope>NUCLEOTIDE SEQUENCE</scope>
    <source>
        <strain evidence="1">Expedition CK06-06</strain>
    </source>
</reference>
<accession>X0WRH1</accession>
<name>X0WRH1_9ZZZZ</name>
<dbReference type="AlphaFoldDB" id="X0WRH1"/>
<proteinExistence type="predicted"/>
<dbReference type="EMBL" id="BARS01045508">
    <property type="protein sequence ID" value="GAG33529.1"/>
    <property type="molecule type" value="Genomic_DNA"/>
</dbReference>
<protein>
    <submittedName>
        <fullName evidence="1">Uncharacterized protein</fullName>
    </submittedName>
</protein>
<feature type="non-terminal residue" evidence="1">
    <location>
        <position position="1"/>
    </location>
</feature>
<evidence type="ECO:0000313" key="1">
    <source>
        <dbReference type="EMBL" id="GAG33529.1"/>
    </source>
</evidence>
<gene>
    <name evidence="1" type="ORF">S01H1_68616</name>
</gene>